<dbReference type="InterPro" id="IPR023753">
    <property type="entry name" value="FAD/NAD-binding_dom"/>
</dbReference>
<dbReference type="GO" id="GO:0005737">
    <property type="term" value="C:cytoplasm"/>
    <property type="evidence" value="ECO:0007669"/>
    <property type="project" value="TreeGrafter"/>
</dbReference>
<evidence type="ECO:0000313" key="8">
    <source>
        <dbReference type="EMBL" id="RDG34957.1"/>
    </source>
</evidence>
<dbReference type="Gene3D" id="3.50.50.60">
    <property type="entry name" value="FAD/NAD(P)-binding domain"/>
    <property type="match status" value="2"/>
</dbReference>
<dbReference type="PANTHER" id="PTHR43557:SF2">
    <property type="entry name" value="RIESKE DOMAIN-CONTAINING PROTEIN-RELATED"/>
    <property type="match status" value="1"/>
</dbReference>
<dbReference type="Proteomes" id="UP000253741">
    <property type="component" value="Unassembled WGS sequence"/>
</dbReference>
<dbReference type="SUPFAM" id="SSF51905">
    <property type="entry name" value="FAD/NAD(P)-binding domain"/>
    <property type="match status" value="2"/>
</dbReference>
<comment type="cofactor">
    <cofactor evidence="1">
        <name>FAD</name>
        <dbReference type="ChEBI" id="CHEBI:57692"/>
    </cofactor>
</comment>
<dbReference type="Gene3D" id="3.30.390.30">
    <property type="match status" value="1"/>
</dbReference>
<keyword evidence="3" id="KW-0274">FAD</keyword>
<dbReference type="Pfam" id="PF07992">
    <property type="entry name" value="Pyr_redox_2"/>
    <property type="match status" value="1"/>
</dbReference>
<proteinExistence type="predicted"/>
<feature type="domain" description="FAD/NAD(P)-binding" evidence="6">
    <location>
        <begin position="4"/>
        <end position="298"/>
    </location>
</feature>
<evidence type="ECO:0000259" key="6">
    <source>
        <dbReference type="Pfam" id="PF07992"/>
    </source>
</evidence>
<accession>A0A370AZ70</accession>
<dbReference type="GO" id="GO:0016651">
    <property type="term" value="F:oxidoreductase activity, acting on NAD(P)H"/>
    <property type="evidence" value="ECO:0007669"/>
    <property type="project" value="TreeGrafter"/>
</dbReference>
<keyword evidence="9" id="KW-1185">Reference proteome</keyword>
<organism evidence="8 9">
    <name type="scientific">Streptomyces corynorhini</name>
    <dbReference type="NCBI Taxonomy" id="2282652"/>
    <lineage>
        <taxon>Bacteria</taxon>
        <taxon>Bacillati</taxon>
        <taxon>Actinomycetota</taxon>
        <taxon>Actinomycetes</taxon>
        <taxon>Kitasatosporales</taxon>
        <taxon>Streptomycetaceae</taxon>
        <taxon>Streptomyces</taxon>
    </lineage>
</organism>
<dbReference type="InterPro" id="IPR050446">
    <property type="entry name" value="FAD-oxidoreductase/Apoptosis"/>
</dbReference>
<dbReference type="AlphaFoldDB" id="A0A370AZ70"/>
<name>A0A370AZ70_9ACTN</name>
<evidence type="ECO:0000256" key="1">
    <source>
        <dbReference type="ARBA" id="ARBA00001974"/>
    </source>
</evidence>
<keyword evidence="4" id="KW-0560">Oxidoreductase</keyword>
<dbReference type="InterPro" id="IPR028202">
    <property type="entry name" value="Reductase_C"/>
</dbReference>
<dbReference type="PANTHER" id="PTHR43557">
    <property type="entry name" value="APOPTOSIS-INDUCING FACTOR 1"/>
    <property type="match status" value="1"/>
</dbReference>
<keyword evidence="2" id="KW-0285">Flavoprotein</keyword>
<dbReference type="PRINTS" id="PR00411">
    <property type="entry name" value="PNDRDTASEI"/>
</dbReference>
<reference evidence="8 9" key="1">
    <citation type="submission" date="2018-07" db="EMBL/GenBank/DDBJ databases">
        <title>Streptomyces species from bats.</title>
        <authorList>
            <person name="Dunlap C."/>
        </authorList>
    </citation>
    <scope>NUCLEOTIDE SEQUENCE [LARGE SCALE GENOMIC DNA]</scope>
    <source>
        <strain evidence="8 9">AC230</strain>
    </source>
</reference>
<evidence type="ECO:0000256" key="3">
    <source>
        <dbReference type="ARBA" id="ARBA00022827"/>
    </source>
</evidence>
<dbReference type="InterPro" id="IPR016156">
    <property type="entry name" value="FAD/NAD-linked_Rdtase_dimer_sf"/>
</dbReference>
<dbReference type="SUPFAM" id="SSF55424">
    <property type="entry name" value="FAD/NAD-linked reductases, dimerisation (C-terminal) domain"/>
    <property type="match status" value="1"/>
</dbReference>
<feature type="compositionally biased region" description="Pro residues" evidence="5">
    <location>
        <begin position="388"/>
        <end position="403"/>
    </location>
</feature>
<feature type="region of interest" description="Disordered" evidence="5">
    <location>
        <begin position="383"/>
        <end position="403"/>
    </location>
</feature>
<evidence type="ECO:0000259" key="7">
    <source>
        <dbReference type="Pfam" id="PF14759"/>
    </source>
</evidence>
<dbReference type="EMBL" id="QQNA01000260">
    <property type="protein sequence ID" value="RDG34957.1"/>
    <property type="molecule type" value="Genomic_DNA"/>
</dbReference>
<evidence type="ECO:0000256" key="4">
    <source>
        <dbReference type="ARBA" id="ARBA00023002"/>
    </source>
</evidence>
<comment type="caution">
    <text evidence="8">The sequence shown here is derived from an EMBL/GenBank/DDBJ whole genome shotgun (WGS) entry which is preliminary data.</text>
</comment>
<protein>
    <submittedName>
        <fullName evidence="8">NAD(P)/FAD-dependent oxidoreductase</fullName>
    </submittedName>
</protein>
<evidence type="ECO:0000256" key="2">
    <source>
        <dbReference type="ARBA" id="ARBA00022630"/>
    </source>
</evidence>
<evidence type="ECO:0000313" key="9">
    <source>
        <dbReference type="Proteomes" id="UP000253741"/>
    </source>
</evidence>
<evidence type="ECO:0000256" key="5">
    <source>
        <dbReference type="SAM" id="MobiDB-lite"/>
    </source>
</evidence>
<sequence length="403" mass="42498">MRESIVVVGGGAAGAGAAESLRREGFTGRLTLVGEEPGLPYDRPPLSKQVLSGAWSPERTVLRERDHYDGLGVTLLPARATGLDVTDHRLRLEDGTALEYDGLVIATGVTPRRLPFGHELAGVHVLRTVDDATALGGSLADARRLVVIGAGFLGTEVAAVAAQLGLAVTLVDPLPLPMARQLGGAVAERLCALHRERGVTLLAGTSVGGFTESGGRVDGVRLADGTLLETDLVLVAIGSVPAVDWLRGSGLALDNGVNCDAYCRAAPDVYAAGDVASWPNARYGRRMRLEHRTNAGEQSVAAARNLLHGDIEPFTPLPYFWSDQFDVKIQAHGLLSEDADVEIIDGEKGPGFVALYRTDGRTVGALGWNAFRQLRPYRQELANQPVPADGPVPVGEPDPAPAV</sequence>
<dbReference type="PRINTS" id="PR00368">
    <property type="entry name" value="FADPNR"/>
</dbReference>
<gene>
    <name evidence="8" type="ORF">DVH02_27845</name>
</gene>
<dbReference type="InterPro" id="IPR036188">
    <property type="entry name" value="FAD/NAD-bd_sf"/>
</dbReference>
<dbReference type="OrthoDB" id="1145at2"/>
<dbReference type="RefSeq" id="WP_114626620.1">
    <property type="nucleotide sequence ID" value="NZ_QQNA01000260.1"/>
</dbReference>
<feature type="domain" description="Reductase C-terminal" evidence="7">
    <location>
        <begin position="319"/>
        <end position="384"/>
    </location>
</feature>
<dbReference type="Pfam" id="PF14759">
    <property type="entry name" value="Reductase_C"/>
    <property type="match status" value="1"/>
</dbReference>